<keyword evidence="7" id="KW-1185">Reference proteome</keyword>
<dbReference type="PANTHER" id="PTHR37164">
    <property type="entry name" value="BACTERIOHEMERYTHRIN"/>
    <property type="match status" value="1"/>
</dbReference>
<reference evidence="6 7" key="1">
    <citation type="submission" date="2019-11" db="EMBL/GenBank/DDBJ databases">
        <authorList>
            <person name="Zheng R.K."/>
            <person name="Sun C.M."/>
        </authorList>
    </citation>
    <scope>NUCLEOTIDE SEQUENCE [LARGE SCALE GENOMIC DNA]</scope>
    <source>
        <strain evidence="6 7">WC007</strain>
    </source>
</reference>
<evidence type="ECO:0000256" key="3">
    <source>
        <dbReference type="ARBA" id="ARBA00022723"/>
    </source>
</evidence>
<dbReference type="AlphaFoldDB" id="A0A6I6K0C9"/>
<proteinExistence type="inferred from homology"/>
<dbReference type="InterPro" id="IPR035938">
    <property type="entry name" value="Hemerythrin-like_sf"/>
</dbReference>
<dbReference type="InterPro" id="IPR050669">
    <property type="entry name" value="Hemerythrin"/>
</dbReference>
<dbReference type="Proteomes" id="UP000428260">
    <property type="component" value="Chromosome"/>
</dbReference>
<name>A0A6I6K0C9_9BACT</name>
<gene>
    <name evidence="6" type="ORF">GM418_20680</name>
</gene>
<accession>A0A6I6K0C9</accession>
<dbReference type="NCBIfam" id="NF033749">
    <property type="entry name" value="bact_hemeryth"/>
    <property type="match status" value="1"/>
</dbReference>
<evidence type="ECO:0000256" key="1">
    <source>
        <dbReference type="ARBA" id="ARBA00010587"/>
    </source>
</evidence>
<sequence length="140" mass="16874">MKDLNWKNQYSVGVFEIDAEHRIFLKTIKKIYHAFESEMDDEIIRLLLEELYKYADFHFTSEENVMLMNDYPDYKSHKKQHDELIQTLANTINFLDVKKINKEQLINFLVHWFKEHTASIDLKLGTYLKESKASHLLENY</sequence>
<dbReference type="Pfam" id="PF01814">
    <property type="entry name" value="Hemerythrin"/>
    <property type="match status" value="1"/>
</dbReference>
<dbReference type="Gene3D" id="1.20.120.50">
    <property type="entry name" value="Hemerythrin-like"/>
    <property type="match status" value="1"/>
</dbReference>
<keyword evidence="2" id="KW-0813">Transport</keyword>
<dbReference type="GO" id="GO:0005344">
    <property type="term" value="F:oxygen carrier activity"/>
    <property type="evidence" value="ECO:0007669"/>
    <property type="project" value="UniProtKB-KW"/>
</dbReference>
<comment type="similarity">
    <text evidence="1">Belongs to the hemerythrin family.</text>
</comment>
<evidence type="ECO:0000256" key="4">
    <source>
        <dbReference type="ARBA" id="ARBA00023004"/>
    </source>
</evidence>
<dbReference type="CDD" id="cd12107">
    <property type="entry name" value="Hemerythrin"/>
    <property type="match status" value="1"/>
</dbReference>
<dbReference type="InterPro" id="IPR016131">
    <property type="entry name" value="Haemerythrin_Fe_BS"/>
</dbReference>
<dbReference type="RefSeq" id="WP_158869135.1">
    <property type="nucleotide sequence ID" value="NZ_CP046401.1"/>
</dbReference>
<keyword evidence="3" id="KW-0479">Metal-binding</keyword>
<dbReference type="GO" id="GO:0046872">
    <property type="term" value="F:metal ion binding"/>
    <property type="evidence" value="ECO:0007669"/>
    <property type="project" value="UniProtKB-KW"/>
</dbReference>
<dbReference type="KEGG" id="mcos:GM418_20680"/>
<dbReference type="NCBIfam" id="TIGR02481">
    <property type="entry name" value="hemeryth_dom"/>
    <property type="match status" value="1"/>
</dbReference>
<evidence type="ECO:0000256" key="2">
    <source>
        <dbReference type="ARBA" id="ARBA00022621"/>
    </source>
</evidence>
<dbReference type="SUPFAM" id="SSF47188">
    <property type="entry name" value="Hemerythrin-like"/>
    <property type="match status" value="1"/>
</dbReference>
<keyword evidence="2" id="KW-0561">Oxygen transport</keyword>
<protein>
    <submittedName>
        <fullName evidence="6">Bacteriohemerythrin</fullName>
    </submittedName>
</protein>
<evidence type="ECO:0000259" key="5">
    <source>
        <dbReference type="Pfam" id="PF01814"/>
    </source>
</evidence>
<dbReference type="InterPro" id="IPR012827">
    <property type="entry name" value="Hemerythrin_metal-bd"/>
</dbReference>
<dbReference type="EMBL" id="CP046401">
    <property type="protein sequence ID" value="QGY45997.1"/>
    <property type="molecule type" value="Genomic_DNA"/>
</dbReference>
<dbReference type="PANTHER" id="PTHR37164:SF1">
    <property type="entry name" value="BACTERIOHEMERYTHRIN"/>
    <property type="match status" value="1"/>
</dbReference>
<dbReference type="PROSITE" id="PS00550">
    <property type="entry name" value="HEMERYTHRINS"/>
    <property type="match status" value="1"/>
</dbReference>
<evidence type="ECO:0000313" key="6">
    <source>
        <dbReference type="EMBL" id="QGY45997.1"/>
    </source>
</evidence>
<organism evidence="6 7">
    <name type="scientific">Maribellus comscasis</name>
    <dbReference type="NCBI Taxonomy" id="2681766"/>
    <lineage>
        <taxon>Bacteria</taxon>
        <taxon>Pseudomonadati</taxon>
        <taxon>Bacteroidota</taxon>
        <taxon>Bacteroidia</taxon>
        <taxon>Marinilabiliales</taxon>
        <taxon>Prolixibacteraceae</taxon>
        <taxon>Maribellus</taxon>
    </lineage>
</organism>
<keyword evidence="4" id="KW-0408">Iron</keyword>
<feature type="domain" description="Hemerythrin-like" evidence="5">
    <location>
        <begin position="14"/>
        <end position="125"/>
    </location>
</feature>
<dbReference type="InterPro" id="IPR012312">
    <property type="entry name" value="Hemerythrin-like"/>
</dbReference>
<evidence type="ECO:0000313" key="7">
    <source>
        <dbReference type="Proteomes" id="UP000428260"/>
    </source>
</evidence>